<dbReference type="InterPro" id="IPR000683">
    <property type="entry name" value="Gfo/Idh/MocA-like_OxRdtase_N"/>
</dbReference>
<accession>A0A2Y9BAI7</accession>
<reference evidence="3 4" key="1">
    <citation type="submission" date="2018-05" db="EMBL/GenBank/DDBJ databases">
        <title>The Hungate 1000. A catalogue of reference genomes from the rumen microbiome.</title>
        <authorList>
            <person name="Kelly W."/>
        </authorList>
    </citation>
    <scope>NUCLEOTIDE SEQUENCE [LARGE SCALE GENOMIC DNA]</scope>
    <source>
        <strain evidence="3 4">NLAE-zl-C242</strain>
    </source>
</reference>
<feature type="domain" description="GFO/IDH/MocA-like oxidoreductase" evidence="2">
    <location>
        <begin position="184"/>
        <end position="308"/>
    </location>
</feature>
<evidence type="ECO:0000313" key="4">
    <source>
        <dbReference type="Proteomes" id="UP000245845"/>
    </source>
</evidence>
<dbReference type="SUPFAM" id="SSF55347">
    <property type="entry name" value="Glyceraldehyde-3-phosphate dehydrogenase-like, C-terminal domain"/>
    <property type="match status" value="1"/>
</dbReference>
<dbReference type="InterPro" id="IPR036291">
    <property type="entry name" value="NAD(P)-bd_dom_sf"/>
</dbReference>
<proteinExistence type="predicted"/>
<dbReference type="PANTHER" id="PTHR43249">
    <property type="entry name" value="UDP-N-ACETYL-2-AMINO-2-DEOXY-D-GLUCURONATE OXIDASE"/>
    <property type="match status" value="1"/>
</dbReference>
<evidence type="ECO:0000259" key="1">
    <source>
        <dbReference type="Pfam" id="PF01408"/>
    </source>
</evidence>
<gene>
    <name evidence="3" type="ORF">A8806_102119</name>
</gene>
<evidence type="ECO:0000259" key="2">
    <source>
        <dbReference type="Pfam" id="PF22725"/>
    </source>
</evidence>
<dbReference type="PANTHER" id="PTHR43249:SF1">
    <property type="entry name" value="D-GLUCOSIDE 3-DEHYDROGENASE"/>
    <property type="match status" value="1"/>
</dbReference>
<sequence>MPCSTMLYVKFWRGCKCIFRLGNEIQKVQFIKNEKEKEVMEKKIRFGLIGIGAQGGAYAGFLTGKGGVQGIPAPECPPHCTLGALCDIDPEKEAICREKYPEIPFYKDWKEMVNSGDVDAVVTTVPHYLHPEIAIYCLEHGCHVLVEKPAGVYAKAVREMNECAAAHPDVAFGIMFNQRTNQLYQKIKAIVDSKELGEIRRSNWIINSWWRPDSYYRQSDWRATWGGEGGGVLVNQAPHQLDLWQWICGVPSKVYAKCLYGCHREIGVENDVTIVTEYPNGATGSFITCTHDPIGTDRLEIDLSGGKIVVEGSATATVIRLKKSEAEMNATLSMLDVMQLVQGNAAKSNEMFTVETFENADCWGAQHMTVMEDFALHILTGAPLLAPGSEGIHGVNLANATLLSSWLGKEVDNPVDEDLYLEELNKRIAEEGLFPVRQGK</sequence>
<dbReference type="Gene3D" id="3.40.50.720">
    <property type="entry name" value="NAD(P)-binding Rossmann-like Domain"/>
    <property type="match status" value="1"/>
</dbReference>
<organism evidence="3 4">
    <name type="scientific">Faecalicatena orotica</name>
    <dbReference type="NCBI Taxonomy" id="1544"/>
    <lineage>
        <taxon>Bacteria</taxon>
        <taxon>Bacillati</taxon>
        <taxon>Bacillota</taxon>
        <taxon>Clostridia</taxon>
        <taxon>Lachnospirales</taxon>
        <taxon>Lachnospiraceae</taxon>
        <taxon>Faecalicatena</taxon>
    </lineage>
</organism>
<name>A0A2Y9BAI7_9FIRM</name>
<dbReference type="Pfam" id="PF01408">
    <property type="entry name" value="GFO_IDH_MocA"/>
    <property type="match status" value="1"/>
</dbReference>
<feature type="domain" description="Gfo/Idh/MocA-like oxidoreductase N-terminal" evidence="1">
    <location>
        <begin position="44"/>
        <end position="169"/>
    </location>
</feature>
<comment type="caution">
    <text evidence="3">The sequence shown here is derived from an EMBL/GenBank/DDBJ whole genome shotgun (WGS) entry which is preliminary data.</text>
</comment>
<dbReference type="InterPro" id="IPR052515">
    <property type="entry name" value="Gfo/Idh/MocA_Oxidoreductase"/>
</dbReference>
<dbReference type="GO" id="GO:0000166">
    <property type="term" value="F:nucleotide binding"/>
    <property type="evidence" value="ECO:0007669"/>
    <property type="project" value="InterPro"/>
</dbReference>
<dbReference type="EMBL" id="QGDL01000002">
    <property type="protein sequence ID" value="PWJ31263.1"/>
    <property type="molecule type" value="Genomic_DNA"/>
</dbReference>
<keyword evidence="4" id="KW-1185">Reference proteome</keyword>
<dbReference type="AlphaFoldDB" id="A0A2Y9BAI7"/>
<dbReference type="Pfam" id="PF22725">
    <property type="entry name" value="GFO_IDH_MocA_C3"/>
    <property type="match status" value="1"/>
</dbReference>
<protein>
    <submittedName>
        <fullName evidence="3">Putative dehydrogenase</fullName>
    </submittedName>
</protein>
<dbReference type="Gene3D" id="3.30.360.10">
    <property type="entry name" value="Dihydrodipicolinate Reductase, domain 2"/>
    <property type="match status" value="1"/>
</dbReference>
<dbReference type="InterPro" id="IPR055170">
    <property type="entry name" value="GFO_IDH_MocA-like_dom"/>
</dbReference>
<evidence type="ECO:0000313" key="3">
    <source>
        <dbReference type="EMBL" id="PWJ31263.1"/>
    </source>
</evidence>
<dbReference type="SUPFAM" id="SSF51735">
    <property type="entry name" value="NAD(P)-binding Rossmann-fold domains"/>
    <property type="match status" value="1"/>
</dbReference>
<dbReference type="Proteomes" id="UP000245845">
    <property type="component" value="Unassembled WGS sequence"/>
</dbReference>